<accession>A0A0C9M0X9</accession>
<feature type="region of interest" description="Disordered" evidence="5">
    <location>
        <begin position="92"/>
        <end position="111"/>
    </location>
</feature>
<dbReference type="SMART" id="SM01199">
    <property type="entry name" value="FDF"/>
    <property type="match status" value="1"/>
</dbReference>
<dbReference type="AlphaFoldDB" id="A0A0C9M0X9"/>
<reference evidence="8" key="1">
    <citation type="submission" date="2014-09" db="EMBL/GenBank/DDBJ databases">
        <title>Draft genome sequence of an oleaginous Mucoromycotina fungus Mucor ambiguus NBRC6742.</title>
        <authorList>
            <person name="Takeda I."/>
            <person name="Yamane N."/>
            <person name="Morita T."/>
            <person name="Tamano K."/>
            <person name="Machida M."/>
            <person name="Baker S."/>
            <person name="Koike H."/>
        </authorList>
    </citation>
    <scope>NUCLEOTIDE SEQUENCE</scope>
    <source>
        <strain evidence="8">NBRC 6742</strain>
    </source>
</reference>
<organism evidence="8">
    <name type="scientific">Mucor ambiguus</name>
    <dbReference type="NCBI Taxonomy" id="91626"/>
    <lineage>
        <taxon>Eukaryota</taxon>
        <taxon>Fungi</taxon>
        <taxon>Fungi incertae sedis</taxon>
        <taxon>Mucoromycota</taxon>
        <taxon>Mucoromycotina</taxon>
        <taxon>Mucoromycetes</taxon>
        <taxon>Mucorales</taxon>
        <taxon>Mucorineae</taxon>
        <taxon>Mucoraceae</taxon>
        <taxon>Mucor</taxon>
    </lineage>
</organism>
<dbReference type="Gene3D" id="2.30.30.100">
    <property type="match status" value="1"/>
</dbReference>
<dbReference type="GO" id="GO:0033962">
    <property type="term" value="P:P-body assembly"/>
    <property type="evidence" value="ECO:0007669"/>
    <property type="project" value="TreeGrafter"/>
</dbReference>
<feature type="region of interest" description="Disordered" evidence="5">
    <location>
        <begin position="121"/>
        <end position="151"/>
    </location>
</feature>
<comment type="subcellular location">
    <subcellularLocation>
        <location evidence="1">Cytoplasm</location>
        <location evidence="1">P-body</location>
    </subcellularLocation>
</comment>
<evidence type="ECO:0000259" key="7">
    <source>
        <dbReference type="PROSITE" id="PS51512"/>
    </source>
</evidence>
<dbReference type="InterPro" id="IPR025762">
    <property type="entry name" value="DFDF"/>
</dbReference>
<dbReference type="InterPro" id="IPR004443">
    <property type="entry name" value="YjeF_N_dom"/>
</dbReference>
<evidence type="ECO:0000256" key="5">
    <source>
        <dbReference type="SAM" id="MobiDB-lite"/>
    </source>
</evidence>
<comment type="similarity">
    <text evidence="2">Belongs to the EDC3 family.</text>
</comment>
<dbReference type="InterPro" id="IPR019050">
    <property type="entry name" value="FDF_dom"/>
</dbReference>
<dbReference type="Proteomes" id="UP000053815">
    <property type="component" value="Unassembled WGS sequence"/>
</dbReference>
<dbReference type="SUPFAM" id="SSF64153">
    <property type="entry name" value="YjeF N-terminal domain-like"/>
    <property type="match status" value="1"/>
</dbReference>
<dbReference type="GO" id="GO:0003729">
    <property type="term" value="F:mRNA binding"/>
    <property type="evidence" value="ECO:0007669"/>
    <property type="project" value="TreeGrafter"/>
</dbReference>
<feature type="domain" description="DFDF" evidence="7">
    <location>
        <begin position="153"/>
        <end position="189"/>
    </location>
</feature>
<feature type="compositionally biased region" description="Basic residues" evidence="5">
    <location>
        <begin position="262"/>
        <end position="271"/>
    </location>
</feature>
<dbReference type="PANTHER" id="PTHR13612:SF0">
    <property type="entry name" value="ENHANCER OF MRNA-DECAPPING PROTEIN 3"/>
    <property type="match status" value="1"/>
</dbReference>
<proteinExistence type="inferred from homology"/>
<evidence type="ECO:0000256" key="1">
    <source>
        <dbReference type="ARBA" id="ARBA00004201"/>
    </source>
</evidence>
<dbReference type="EMBL" id="DF836302">
    <property type="protein sequence ID" value="GAN01891.1"/>
    <property type="molecule type" value="Genomic_DNA"/>
</dbReference>
<dbReference type="PROSITE" id="PS51512">
    <property type="entry name" value="DFDF"/>
    <property type="match status" value="1"/>
</dbReference>
<evidence type="ECO:0000256" key="2">
    <source>
        <dbReference type="ARBA" id="ARBA00006610"/>
    </source>
</evidence>
<dbReference type="Pfam" id="PF03853">
    <property type="entry name" value="YjeF_N"/>
    <property type="match status" value="1"/>
</dbReference>
<sequence>MAEAFLGLKVSVLLQTGVKLEGTVSHIEPTTQQMTLKDVTLLFSGQPPHHTPVYGVVGKDIKDLQVLSAAAPTSQPQQLPIVNPNTIRSLDNHLLENLPPPTPQQQHQQQYSEKILTPVKSVSKNRKSRQPQPSPAQQSSQQTYRKRNSDGWAGEDVDIFREEEFDFQKNLDMFDKAKVFAEIRESDETAPEELLVTLNRLPQKKVNLLPTENVLDVERNMYHEDDEDEEEEEEDEYDDDDEGELGDESDNDSQTPDEFARRIKRKSHPLKRLNNSNSNNNNSNSNSKTTSIITAVGGIACPSVSPLQMAHVEHECVQVSDSYGELAIENGGRGTSLLVLQVLSKMDVVSPSVVILAGNNKNGALGLVAARHLINHGCLVTVCITANKENLCNAVMRYEAMAVRFGVAVTYTTTDLGESDLVVDAILGVDDKLIDIQDQPTFDIVCNTIDWANRQPKPVLSIDFPSGVDASTGIPHHPDYTIHPKWTICLGAPKTGCKSSNITGDLYLVDVGIPRLCWKRVGIKGNTIPWGADFLVALQYDTA</sequence>
<evidence type="ECO:0000256" key="4">
    <source>
        <dbReference type="ARBA" id="ARBA00022490"/>
    </source>
</evidence>
<dbReference type="Gene3D" id="3.40.50.10260">
    <property type="entry name" value="YjeF N-terminal domain"/>
    <property type="match status" value="1"/>
</dbReference>
<feature type="domain" description="YjeF N-terminal" evidence="6">
    <location>
        <begin position="309"/>
        <end position="519"/>
    </location>
</feature>
<dbReference type="STRING" id="91626.A0A0C9M0X9"/>
<dbReference type="SMART" id="SM01271">
    <property type="entry name" value="LSM14"/>
    <property type="match status" value="1"/>
</dbReference>
<dbReference type="PANTHER" id="PTHR13612">
    <property type="entry name" value="ENHANCER OF MRNA-DECAPPING PROTEIN 3"/>
    <property type="match status" value="1"/>
</dbReference>
<keyword evidence="9" id="KW-1185">Reference proteome</keyword>
<evidence type="ECO:0000256" key="3">
    <source>
        <dbReference type="ARBA" id="ARBA00015797"/>
    </source>
</evidence>
<evidence type="ECO:0000313" key="8">
    <source>
        <dbReference type="EMBL" id="GAN01891.1"/>
    </source>
</evidence>
<evidence type="ECO:0000259" key="6">
    <source>
        <dbReference type="PROSITE" id="PS51385"/>
    </source>
</evidence>
<dbReference type="PROSITE" id="PS51385">
    <property type="entry name" value="YJEF_N"/>
    <property type="match status" value="1"/>
</dbReference>
<keyword evidence="4" id="KW-0963">Cytoplasm</keyword>
<feature type="compositionally biased region" description="Low complexity" evidence="5">
    <location>
        <begin position="274"/>
        <end position="287"/>
    </location>
</feature>
<protein>
    <recommendedName>
        <fullName evidence="3">Enhancer of mRNA-decapping protein 3</fullName>
    </recommendedName>
</protein>
<dbReference type="GO" id="GO:0031087">
    <property type="term" value="P:deadenylation-independent decapping of nuclear-transcribed mRNA"/>
    <property type="evidence" value="ECO:0007669"/>
    <property type="project" value="TreeGrafter"/>
</dbReference>
<dbReference type="InterPro" id="IPR036652">
    <property type="entry name" value="YjeF_N_dom_sf"/>
</dbReference>
<name>A0A0C9M0X9_9FUNG</name>
<dbReference type="OrthoDB" id="10030313at2759"/>
<feature type="region of interest" description="Disordered" evidence="5">
    <location>
        <begin position="216"/>
        <end position="289"/>
    </location>
</feature>
<gene>
    <name evidence="8" type="ORF">MAM1_0013d01326</name>
</gene>
<dbReference type="InterPro" id="IPR025609">
    <property type="entry name" value="Lsm14-like_N"/>
</dbReference>
<dbReference type="GO" id="GO:0000932">
    <property type="term" value="C:P-body"/>
    <property type="evidence" value="ECO:0007669"/>
    <property type="project" value="UniProtKB-SubCell"/>
</dbReference>
<feature type="compositionally biased region" description="Acidic residues" evidence="5">
    <location>
        <begin position="224"/>
        <end position="251"/>
    </location>
</feature>
<dbReference type="Pfam" id="PF09532">
    <property type="entry name" value="FDF"/>
    <property type="match status" value="1"/>
</dbReference>
<evidence type="ECO:0000313" key="9">
    <source>
        <dbReference type="Proteomes" id="UP000053815"/>
    </source>
</evidence>